<sequence>MSYILNYLVVHHFSSLEREQTDFVLNQLFSKHSPEIFDVNKGNSLRNRHQVDHLKSHQVMDRLKNYYNLHFSSSRPCYYCSLCNLFKNIKVAMLDLLKSLMKAATVLDFKKSLLLLPEECLKSKAMTLNFCESLDALPLTEERKSWLLQKTVESDITSAYDDASKSLVEYKQWECFYIMKLREILGAVPEHQEEIEEQEEDQLTDDMDSLKKCLEAMAKKIDGKLEQQRQLNLNRNPSSLPREKPLPVRKQPTAWRPLLKQKVLRTTRKTRLSMMKRLIHGVTMVMIV</sequence>
<dbReference type="Proteomes" id="UP001202328">
    <property type="component" value="Unassembled WGS sequence"/>
</dbReference>
<keyword evidence="4 5" id="KW-0539">Nucleus</keyword>
<dbReference type="AlphaFoldDB" id="A0AAD4SCI7"/>
<comment type="function">
    <text evidence="5">Involved in ribosomal large subunit assembly.</text>
</comment>
<evidence type="ECO:0000256" key="2">
    <source>
        <dbReference type="ARBA" id="ARBA00010077"/>
    </source>
</evidence>
<name>A0AAD4SCI7_9MAGN</name>
<gene>
    <name evidence="6" type="ORF">MKW98_007416</name>
</gene>
<evidence type="ECO:0000313" key="6">
    <source>
        <dbReference type="EMBL" id="KAI3891111.1"/>
    </source>
</evidence>
<keyword evidence="3 5" id="KW-0690">Ribosome biogenesis</keyword>
<evidence type="ECO:0000256" key="4">
    <source>
        <dbReference type="ARBA" id="ARBA00023242"/>
    </source>
</evidence>
<keyword evidence="7" id="KW-1185">Reference proteome</keyword>
<dbReference type="Pfam" id="PF04939">
    <property type="entry name" value="RRS1"/>
    <property type="match status" value="1"/>
</dbReference>
<evidence type="ECO:0000256" key="5">
    <source>
        <dbReference type="RuleBase" id="RU364132"/>
    </source>
</evidence>
<dbReference type="GO" id="GO:0042254">
    <property type="term" value="P:ribosome biogenesis"/>
    <property type="evidence" value="ECO:0007669"/>
    <property type="project" value="UniProtKB-KW"/>
</dbReference>
<proteinExistence type="inferred from homology"/>
<organism evidence="6 7">
    <name type="scientific">Papaver atlanticum</name>
    <dbReference type="NCBI Taxonomy" id="357466"/>
    <lineage>
        <taxon>Eukaryota</taxon>
        <taxon>Viridiplantae</taxon>
        <taxon>Streptophyta</taxon>
        <taxon>Embryophyta</taxon>
        <taxon>Tracheophyta</taxon>
        <taxon>Spermatophyta</taxon>
        <taxon>Magnoliopsida</taxon>
        <taxon>Ranunculales</taxon>
        <taxon>Papaveraceae</taxon>
        <taxon>Papaveroideae</taxon>
        <taxon>Papaver</taxon>
    </lineage>
</organism>
<protein>
    <recommendedName>
        <fullName evidence="5">Ribosome biogenesis regulatory protein</fullName>
    </recommendedName>
</protein>
<evidence type="ECO:0000313" key="7">
    <source>
        <dbReference type="Proteomes" id="UP001202328"/>
    </source>
</evidence>
<evidence type="ECO:0000256" key="3">
    <source>
        <dbReference type="ARBA" id="ARBA00022517"/>
    </source>
</evidence>
<comment type="caution">
    <text evidence="6">The sequence shown here is derived from an EMBL/GenBank/DDBJ whole genome shotgun (WGS) entry which is preliminary data.</text>
</comment>
<accession>A0AAD4SCI7</accession>
<evidence type="ECO:0000256" key="1">
    <source>
        <dbReference type="ARBA" id="ARBA00004123"/>
    </source>
</evidence>
<comment type="similarity">
    <text evidence="2 5">Belongs to the RRS1 family.</text>
</comment>
<comment type="subcellular location">
    <subcellularLocation>
        <location evidence="1 5">Nucleus</location>
    </subcellularLocation>
</comment>
<dbReference type="GO" id="GO:0005634">
    <property type="term" value="C:nucleus"/>
    <property type="evidence" value="ECO:0007669"/>
    <property type="project" value="UniProtKB-SubCell"/>
</dbReference>
<dbReference type="EMBL" id="JAJJMB010012081">
    <property type="protein sequence ID" value="KAI3891111.1"/>
    <property type="molecule type" value="Genomic_DNA"/>
</dbReference>
<reference evidence="6" key="1">
    <citation type="submission" date="2022-04" db="EMBL/GenBank/DDBJ databases">
        <title>A functionally conserved STORR gene fusion in Papaver species that diverged 16.8 million years ago.</title>
        <authorList>
            <person name="Catania T."/>
        </authorList>
    </citation>
    <scope>NUCLEOTIDE SEQUENCE</scope>
    <source>
        <strain evidence="6">S-188037</strain>
    </source>
</reference>
<dbReference type="InterPro" id="IPR007023">
    <property type="entry name" value="Ribosom_reg"/>
</dbReference>